<protein>
    <submittedName>
        <fullName evidence="1">Uncharacterized protein</fullName>
    </submittedName>
</protein>
<dbReference type="KEGG" id="vg:13995838"/>
<keyword evidence="2" id="KW-1185">Reference proteome</keyword>
<reference evidence="1 2" key="1">
    <citation type="journal article" date="2012" name="BMC Genomics">
        <title>The Caulobacter crescentus phage phiCbK: genomics of a canonical phage.</title>
        <authorList>
            <person name="Gill J.J."/>
            <person name="Berry J.D."/>
            <person name="Russell W.K."/>
            <person name="Lessor L."/>
            <person name="Escobar Garcia D.A."/>
            <person name="Hernandez D."/>
            <person name="Kane A."/>
            <person name="Keene J."/>
            <person name="Maddox M."/>
            <person name="Martin R."/>
            <person name="Mohan S."/>
            <person name="Thorn A.M."/>
            <person name="Russell D.H."/>
            <person name="Young R."/>
        </authorList>
    </citation>
    <scope>NUCLEOTIDE SEQUENCE [LARGE SCALE GENOMIC DNA]</scope>
</reference>
<name>K4JMW4_9CAUD</name>
<dbReference type="Proteomes" id="UP000000461">
    <property type="component" value="Segment"/>
</dbReference>
<evidence type="ECO:0000313" key="2">
    <source>
        <dbReference type="Proteomes" id="UP000000461"/>
    </source>
</evidence>
<proteinExistence type="predicted"/>
<dbReference type="OrthoDB" id="37185at10239"/>
<organism evidence="1 2">
    <name type="scientific">Caulobacter phage CcrRogue</name>
    <dbReference type="NCBI Taxonomy" id="2927986"/>
    <lineage>
        <taxon>Viruses</taxon>
        <taxon>Duplodnaviria</taxon>
        <taxon>Heunggongvirae</taxon>
        <taxon>Uroviricota</taxon>
        <taxon>Caudoviricetes</taxon>
        <taxon>Jeanschmidtviridae</taxon>
        <taxon>Poindextervirus</taxon>
        <taxon>Poindextervirus rogue</taxon>
    </lineage>
</organism>
<dbReference type="EMBL" id="JX100814">
    <property type="protein sequence ID" value="AFU86539.1"/>
    <property type="molecule type" value="Genomic_DNA"/>
</dbReference>
<evidence type="ECO:0000313" key="1">
    <source>
        <dbReference type="EMBL" id="AFU86539.1"/>
    </source>
</evidence>
<sequence>MIRLTQTKHMSNEASSDQRWFLDHTLRFEVHPIRNEAQVKAWPGARAAVVVHGEAHYVDETPEQVMSLLKVVRHPHAYRLQDEAGHLIAPDDLIWIGMDGEGVLEFGLTEIKG</sequence>
<gene>
    <name evidence="1" type="ORF">CcrRogue_gp057</name>
</gene>
<accession>K4JMW4</accession>